<keyword evidence="12" id="KW-1185">Reference proteome</keyword>
<dbReference type="GO" id="GO:0043093">
    <property type="term" value="P:FtsZ-dependent cytokinesis"/>
    <property type="evidence" value="ECO:0007669"/>
    <property type="project" value="UniProtKB-UniRule"/>
</dbReference>
<dbReference type="GO" id="GO:0090529">
    <property type="term" value="P:cell septum assembly"/>
    <property type="evidence" value="ECO:0007669"/>
    <property type="project" value="InterPro"/>
</dbReference>
<accession>Q82VR9</accession>
<dbReference type="AlphaFoldDB" id="Q82VR9"/>
<evidence type="ECO:0000256" key="7">
    <source>
        <dbReference type="ARBA" id="ARBA00023136"/>
    </source>
</evidence>
<evidence type="ECO:0000256" key="1">
    <source>
        <dbReference type="ARBA" id="ARBA00004370"/>
    </source>
</evidence>
<evidence type="ECO:0000256" key="4">
    <source>
        <dbReference type="ARBA" id="ARBA00022618"/>
    </source>
</evidence>
<keyword evidence="8 9" id="KW-0131">Cell cycle</keyword>
<dbReference type="GO" id="GO:0005886">
    <property type="term" value="C:plasma membrane"/>
    <property type="evidence" value="ECO:0007669"/>
    <property type="project" value="UniProtKB-SubCell"/>
</dbReference>
<dbReference type="Gene3D" id="3.10.20.310">
    <property type="entry name" value="membrane protein fhac"/>
    <property type="match status" value="1"/>
</dbReference>
<comment type="subcellular location">
    <subcellularLocation>
        <location evidence="9">Cell inner membrane</location>
        <topology evidence="9">Single-pass type II membrane protein</topology>
    </subcellularLocation>
    <subcellularLocation>
        <location evidence="1">Membrane</location>
    </subcellularLocation>
    <text evidence="9">Localizes to the division septum.</text>
</comment>
<keyword evidence="4 9" id="KW-0132">Cell division</keyword>
<dbReference type="eggNOG" id="COG1589">
    <property type="taxonomic scope" value="Bacteria"/>
</dbReference>
<evidence type="ECO:0000256" key="2">
    <source>
        <dbReference type="ARBA" id="ARBA00022475"/>
    </source>
</evidence>
<organism evidence="11 12">
    <name type="scientific">Nitrosomonas europaea (strain ATCC 19718 / CIP 103999 / KCTC 2705 / NBRC 14298)</name>
    <dbReference type="NCBI Taxonomy" id="228410"/>
    <lineage>
        <taxon>Bacteria</taxon>
        <taxon>Pseudomonadati</taxon>
        <taxon>Pseudomonadota</taxon>
        <taxon>Betaproteobacteria</taxon>
        <taxon>Nitrosomonadales</taxon>
        <taxon>Nitrosomonadaceae</taxon>
        <taxon>Nitrosomonas</taxon>
    </lineage>
</organism>
<evidence type="ECO:0000256" key="3">
    <source>
        <dbReference type="ARBA" id="ARBA00022519"/>
    </source>
</evidence>
<dbReference type="InterPro" id="IPR045335">
    <property type="entry name" value="FtsQ_C_sf"/>
</dbReference>
<name>Q82VR9_NITEU</name>
<evidence type="ECO:0000256" key="6">
    <source>
        <dbReference type="ARBA" id="ARBA00022989"/>
    </source>
</evidence>
<feature type="transmembrane region" description="Helical" evidence="9">
    <location>
        <begin position="12"/>
        <end position="33"/>
    </location>
</feature>
<dbReference type="InterPro" id="IPR013685">
    <property type="entry name" value="POTRA_FtsQ_type"/>
</dbReference>
<dbReference type="RefSeq" id="WP_011111604.1">
    <property type="nucleotide sequence ID" value="NC_004757.1"/>
</dbReference>
<evidence type="ECO:0000256" key="8">
    <source>
        <dbReference type="ARBA" id="ARBA00023306"/>
    </source>
</evidence>
<comment type="function">
    <text evidence="9">Essential cell division protein. May link together the upstream cell division proteins, which are predominantly cytoplasmic, with the downstream cell division proteins, which are predominantly periplasmic. May control correct divisome assembly.</text>
</comment>
<dbReference type="PROSITE" id="PS51779">
    <property type="entry name" value="POTRA"/>
    <property type="match status" value="1"/>
</dbReference>
<dbReference type="PANTHER" id="PTHR35851">
    <property type="entry name" value="CELL DIVISION PROTEIN FTSQ"/>
    <property type="match status" value="1"/>
</dbReference>
<evidence type="ECO:0000313" key="11">
    <source>
        <dbReference type="EMBL" id="CAD84906.1"/>
    </source>
</evidence>
<dbReference type="PhylomeDB" id="Q82VR9"/>
<dbReference type="KEGG" id="neu:NE0995"/>
<dbReference type="OrthoDB" id="9790370at2"/>
<sequence length="263" mass="30411">MWNDHQSLNFLANILLTGVLLATIYVVGTRILALPFFSLREVRVEAMDKNRTGNVSLVHITRDQIEQVVRNSANGNFIMIDLKTLQNAFMELPWVRSVKILREWPPALNILLEEHKPLAYWEETALVNTNGEIFHAIMDNVRLPVFAGPDNSSRLITQQYRIFNKLLQPTGQTAIEIVLTPRHAWHVRLNTGTWLKLGREQIEQRLKRYVAVRTHIMKVWIGMEVPLMWICAMPAGLQYAYPDIALNLRADKHYDYEIGGIFK</sequence>
<keyword evidence="3 9" id="KW-0997">Cell inner membrane</keyword>
<dbReference type="Pfam" id="PF08478">
    <property type="entry name" value="POTRA_1"/>
    <property type="match status" value="1"/>
</dbReference>
<dbReference type="InterPro" id="IPR005548">
    <property type="entry name" value="Cell_div_FtsQ/DivIB_C"/>
</dbReference>
<dbReference type="HOGENOM" id="CLU_064041_0_0_4"/>
<dbReference type="HAMAP" id="MF_00911">
    <property type="entry name" value="FtsQ_subfam"/>
    <property type="match status" value="1"/>
</dbReference>
<dbReference type="InterPro" id="IPR034746">
    <property type="entry name" value="POTRA"/>
</dbReference>
<gene>
    <name evidence="9 11" type="primary">ftsQ</name>
    <name evidence="11" type="ordered locus">NE0995</name>
</gene>
<dbReference type="GeneID" id="87104186"/>
<keyword evidence="5 9" id="KW-0812">Transmembrane</keyword>
<reference evidence="11 12" key="1">
    <citation type="journal article" date="2003" name="J. Bacteriol.">
        <title>Complete genome sequence of the ammonia-oxidizing bacterium and obligate chemolithoautotroph Nitrosomonas europaea.</title>
        <authorList>
            <person name="Chain P."/>
            <person name="Lamerdin J."/>
            <person name="Larimer F."/>
            <person name="Regala W."/>
            <person name="Land M."/>
            <person name="Hauser L."/>
            <person name="Hooper A."/>
            <person name="Klotz M."/>
            <person name="Norton J."/>
            <person name="Sayavedra-Soto L."/>
            <person name="Arciero D."/>
            <person name="Hommes N."/>
            <person name="Whittaker M."/>
            <person name="Arp D."/>
        </authorList>
    </citation>
    <scope>NUCLEOTIDE SEQUENCE [LARGE SCALE GENOMIC DNA]</scope>
    <source>
        <strain evidence="12">ATCC 19718 / CIP 103999 / KCTC 2705 / NBRC 14298</strain>
    </source>
</reference>
<dbReference type="STRING" id="228410.NE0995"/>
<dbReference type="EMBL" id="AL954747">
    <property type="protein sequence ID" value="CAD84906.1"/>
    <property type="molecule type" value="Genomic_DNA"/>
</dbReference>
<keyword evidence="2 9" id="KW-1003">Cell membrane</keyword>
<evidence type="ECO:0000256" key="9">
    <source>
        <dbReference type="HAMAP-Rule" id="MF_00911"/>
    </source>
</evidence>
<keyword evidence="6 9" id="KW-1133">Transmembrane helix</keyword>
<dbReference type="Gene3D" id="3.40.50.11690">
    <property type="entry name" value="Cell division protein FtsQ/DivIB"/>
    <property type="match status" value="1"/>
</dbReference>
<dbReference type="PANTHER" id="PTHR35851:SF1">
    <property type="entry name" value="CELL DIVISION PROTEIN FTSQ"/>
    <property type="match status" value="1"/>
</dbReference>
<evidence type="ECO:0000259" key="10">
    <source>
        <dbReference type="PROSITE" id="PS51779"/>
    </source>
</evidence>
<dbReference type="Pfam" id="PF03799">
    <property type="entry name" value="FtsQ_DivIB_C"/>
    <property type="match status" value="1"/>
</dbReference>
<protein>
    <recommendedName>
        <fullName evidence="9">Cell division protein FtsQ</fullName>
    </recommendedName>
</protein>
<evidence type="ECO:0000256" key="5">
    <source>
        <dbReference type="ARBA" id="ARBA00022692"/>
    </source>
</evidence>
<comment type="subunit">
    <text evidence="9">Part of a complex composed of FtsB, FtsL and FtsQ.</text>
</comment>
<dbReference type="GO" id="GO:0032153">
    <property type="term" value="C:cell division site"/>
    <property type="evidence" value="ECO:0007669"/>
    <property type="project" value="UniProtKB-UniRule"/>
</dbReference>
<dbReference type="InterPro" id="IPR026579">
    <property type="entry name" value="FtsQ"/>
</dbReference>
<feature type="domain" description="POTRA" evidence="10">
    <location>
        <begin position="37"/>
        <end position="115"/>
    </location>
</feature>
<dbReference type="Proteomes" id="UP000001416">
    <property type="component" value="Chromosome"/>
</dbReference>
<comment type="similarity">
    <text evidence="9">Belongs to the FtsQ/DivIB family. FtsQ subfamily.</text>
</comment>
<evidence type="ECO:0000313" key="12">
    <source>
        <dbReference type="Proteomes" id="UP000001416"/>
    </source>
</evidence>
<proteinExistence type="inferred from homology"/>
<keyword evidence="7 9" id="KW-0472">Membrane</keyword>